<accession>A0A926URU6</accession>
<dbReference type="RefSeq" id="WP_190349481.1">
    <property type="nucleotide sequence ID" value="NZ_JACJPY010000006.1"/>
</dbReference>
<proteinExistence type="predicted"/>
<reference evidence="1" key="1">
    <citation type="journal article" date="2015" name="ISME J.">
        <title>Draft Genome Sequence of Streptomyces incarnatus NRRL8089, which Produces the Nucleoside Antibiotic Sinefungin.</title>
        <authorList>
            <person name="Oshima K."/>
            <person name="Hattori M."/>
            <person name="Shimizu H."/>
            <person name="Fukuda K."/>
            <person name="Nemoto M."/>
            <person name="Inagaki K."/>
            <person name="Tamura T."/>
        </authorList>
    </citation>
    <scope>NUCLEOTIDE SEQUENCE</scope>
    <source>
        <strain evidence="1">FACHB-1277</strain>
    </source>
</reference>
<dbReference type="Proteomes" id="UP000631421">
    <property type="component" value="Unassembled WGS sequence"/>
</dbReference>
<evidence type="ECO:0000313" key="2">
    <source>
        <dbReference type="Proteomes" id="UP000631421"/>
    </source>
</evidence>
<name>A0A926URU6_9CYAN</name>
<reference evidence="1" key="2">
    <citation type="submission" date="2020-08" db="EMBL/GenBank/DDBJ databases">
        <authorList>
            <person name="Chen M."/>
            <person name="Teng W."/>
            <person name="Zhao L."/>
            <person name="Hu C."/>
            <person name="Zhou Y."/>
            <person name="Han B."/>
            <person name="Song L."/>
            <person name="Shu W."/>
        </authorList>
    </citation>
    <scope>NUCLEOTIDE SEQUENCE</scope>
    <source>
        <strain evidence="1">FACHB-1277</strain>
    </source>
</reference>
<dbReference type="AlphaFoldDB" id="A0A926URU6"/>
<comment type="caution">
    <text evidence="1">The sequence shown here is derived from an EMBL/GenBank/DDBJ whole genome shotgun (WGS) entry which is preliminary data.</text>
</comment>
<gene>
    <name evidence="1" type="ORF">H6F44_03230</name>
</gene>
<organism evidence="1 2">
    <name type="scientific">Pseudanabaena cinerea FACHB-1277</name>
    <dbReference type="NCBI Taxonomy" id="2949581"/>
    <lineage>
        <taxon>Bacteria</taxon>
        <taxon>Bacillati</taxon>
        <taxon>Cyanobacteriota</taxon>
        <taxon>Cyanophyceae</taxon>
        <taxon>Pseudanabaenales</taxon>
        <taxon>Pseudanabaenaceae</taxon>
        <taxon>Pseudanabaena</taxon>
        <taxon>Pseudanabaena cinerea</taxon>
    </lineage>
</organism>
<evidence type="ECO:0000313" key="1">
    <source>
        <dbReference type="EMBL" id="MBD2149142.1"/>
    </source>
</evidence>
<sequence>MSELIPILEAQSKPDSQTVNKEKQEKILCNHCLRTDTNGIKCQGICVADSGY</sequence>
<dbReference type="EMBL" id="JACJPY010000006">
    <property type="protein sequence ID" value="MBD2149142.1"/>
    <property type="molecule type" value="Genomic_DNA"/>
</dbReference>
<keyword evidence="2" id="KW-1185">Reference proteome</keyword>
<protein>
    <submittedName>
        <fullName evidence="1">Uncharacterized protein</fullName>
    </submittedName>
</protein>